<proteinExistence type="predicted"/>
<feature type="compositionally biased region" description="Low complexity" evidence="1">
    <location>
        <begin position="597"/>
        <end position="606"/>
    </location>
</feature>
<feature type="compositionally biased region" description="Low complexity" evidence="1">
    <location>
        <begin position="462"/>
        <end position="565"/>
    </location>
</feature>
<evidence type="ECO:0000313" key="5">
    <source>
        <dbReference type="Proteomes" id="UP000663840"/>
    </source>
</evidence>
<dbReference type="GO" id="GO:0005975">
    <property type="term" value="P:carbohydrate metabolic process"/>
    <property type="evidence" value="ECO:0007669"/>
    <property type="project" value="InterPro"/>
</dbReference>
<dbReference type="EMBL" id="CAJMWR010000161">
    <property type="protein sequence ID" value="CAE6351711.1"/>
    <property type="molecule type" value="Genomic_DNA"/>
</dbReference>
<feature type="compositionally biased region" description="Acidic residues" evidence="1">
    <location>
        <begin position="638"/>
        <end position="655"/>
    </location>
</feature>
<dbReference type="GO" id="GO:0004568">
    <property type="term" value="F:chitinase activity"/>
    <property type="evidence" value="ECO:0007669"/>
    <property type="project" value="TreeGrafter"/>
</dbReference>
<dbReference type="GO" id="GO:0008061">
    <property type="term" value="F:chitin binding"/>
    <property type="evidence" value="ECO:0007669"/>
    <property type="project" value="InterPro"/>
</dbReference>
<dbReference type="GO" id="GO:0006032">
    <property type="term" value="P:chitin catabolic process"/>
    <property type="evidence" value="ECO:0007669"/>
    <property type="project" value="TreeGrafter"/>
</dbReference>
<dbReference type="SUPFAM" id="SSF51445">
    <property type="entry name" value="(Trans)glycosidases"/>
    <property type="match status" value="1"/>
</dbReference>
<dbReference type="PROSITE" id="PS51910">
    <property type="entry name" value="GH18_2"/>
    <property type="match status" value="1"/>
</dbReference>
<dbReference type="Proteomes" id="UP000663840">
    <property type="component" value="Unassembled WGS sequence"/>
</dbReference>
<dbReference type="Pfam" id="PF00704">
    <property type="entry name" value="Glyco_hydro_18"/>
    <property type="match status" value="1"/>
</dbReference>
<feature type="chain" id="PRO_5034857094" description="GH18 domain-containing protein" evidence="2">
    <location>
        <begin position="18"/>
        <end position="887"/>
    </location>
</feature>
<evidence type="ECO:0000256" key="2">
    <source>
        <dbReference type="SAM" id="SignalP"/>
    </source>
</evidence>
<name>A0A8H2W9M3_9AGAM</name>
<dbReference type="Gene3D" id="3.10.50.10">
    <property type="match status" value="1"/>
</dbReference>
<dbReference type="PANTHER" id="PTHR11177">
    <property type="entry name" value="CHITINASE"/>
    <property type="match status" value="1"/>
</dbReference>
<protein>
    <recommendedName>
        <fullName evidence="3">GH18 domain-containing protein</fullName>
    </recommendedName>
</protein>
<sequence>MLSSALISLGVAGSALAWPGFGSSRHSSIARAVHARQELVTAKPKEPVAATWFASWHADEFSLANYTTVSYSFALTTPNISFVNISDPEVFKDFVSTAHANNVSATISIGGWTGSIYFSSAVATAENRTEFVKTMVNLLSDNKLDGLSFDWEYPGAAGIGCNTNSPNDTANFLLFLQELRTALPNATLSAATSINPFISADGTPSTNVSDFASVFDYIQIMNYDIWGPWSDTTGPNAPLNDTCATNATQKVGSAVSAVEAWTKAGFPADQIVLGVAGYGHGFSVTPANALNDSILNPYSTFNKSFTPPGDAWDDMPVGPNGTVALDVCGNPQAQGGNWDFWGLIENGFLNENGTANTAEGIVYKFDECSQTPFVYNQTSGVFVAFDNAESFAAKGKFINATGLRGFAMWEAGGDFDDILLDSIRSAAGFPEVIEDEDDCEDDGGDDGVQTGNGNSSSGGSGSSNNSGAGSSNNSGSSSSGSGSSNNSGSSNSGGSSSNNSGSGSSNNSGNTSGNASGNTSGNTSSGNTSSGNNSSGGSASSTPSTGSNSSNNSGSNNSGSTTSPSVPDDEDEDDEECEDDEYPETPVTSTVNPTYPSATATASASSIVVVQPEGTPTAIVSSSSAPQPSATAAPDAGITDDDDEEECEDDDDEIIDGTASASVLPTTTGTSSAASTIASTSASASTASASTEATASATSSAATVSETSASASETATESATASTSTGSSSASASSTESSSVQPIPTESSATTVSESSTPAPTSVSASASASSTEPALSAEPTSTASAESTPVAESTSAAASSASASAEPTSVEPSSSAAASSSAEPSPTEPATSAEPTSSAAPTSVESVSAEPSAPESSVESTPVPTPSAEPSSSASLSAPVFEPTRR</sequence>
<dbReference type="InterPro" id="IPR017853">
    <property type="entry name" value="GH"/>
</dbReference>
<comment type="caution">
    <text evidence="4">The sequence shown here is derived from an EMBL/GenBank/DDBJ whole genome shotgun (WGS) entry which is preliminary data.</text>
</comment>
<feature type="domain" description="GH18" evidence="3">
    <location>
        <begin position="47"/>
        <end position="430"/>
    </location>
</feature>
<feature type="compositionally biased region" description="Low complexity" evidence="1">
    <location>
        <begin position="621"/>
        <end position="636"/>
    </location>
</feature>
<evidence type="ECO:0000313" key="4">
    <source>
        <dbReference type="EMBL" id="CAE6351711.1"/>
    </source>
</evidence>
<dbReference type="AlphaFoldDB" id="A0A8H2W9M3"/>
<dbReference type="SMART" id="SM00636">
    <property type="entry name" value="Glyco_18"/>
    <property type="match status" value="1"/>
</dbReference>
<keyword evidence="2" id="KW-0732">Signal</keyword>
<organism evidence="4 5">
    <name type="scientific">Rhizoctonia solani</name>
    <dbReference type="NCBI Taxonomy" id="456999"/>
    <lineage>
        <taxon>Eukaryota</taxon>
        <taxon>Fungi</taxon>
        <taxon>Dikarya</taxon>
        <taxon>Basidiomycota</taxon>
        <taxon>Agaricomycotina</taxon>
        <taxon>Agaricomycetes</taxon>
        <taxon>Cantharellales</taxon>
        <taxon>Ceratobasidiaceae</taxon>
        <taxon>Rhizoctonia</taxon>
    </lineage>
</organism>
<evidence type="ECO:0000259" key="3">
    <source>
        <dbReference type="PROSITE" id="PS51910"/>
    </source>
</evidence>
<accession>A0A8H2W9M3</accession>
<feature type="region of interest" description="Disordered" evidence="1">
    <location>
        <begin position="433"/>
        <end position="887"/>
    </location>
</feature>
<dbReference type="PANTHER" id="PTHR11177:SF317">
    <property type="entry name" value="CHITINASE 12-RELATED"/>
    <property type="match status" value="1"/>
</dbReference>
<feature type="compositionally biased region" description="Acidic residues" evidence="1">
    <location>
        <begin position="567"/>
        <end position="583"/>
    </location>
</feature>
<feature type="compositionally biased region" description="Low complexity" evidence="1">
    <location>
        <begin position="666"/>
        <end position="881"/>
    </location>
</feature>
<dbReference type="InterPro" id="IPR029070">
    <property type="entry name" value="Chitinase_insertion_sf"/>
</dbReference>
<feature type="compositionally biased region" description="Polar residues" evidence="1">
    <location>
        <begin position="586"/>
        <end position="596"/>
    </location>
</feature>
<gene>
    <name evidence="4" type="ORF">RDB_LOCUS8778</name>
</gene>
<reference evidence="4" key="1">
    <citation type="submission" date="2021-01" db="EMBL/GenBank/DDBJ databases">
        <authorList>
            <person name="Kaushik A."/>
        </authorList>
    </citation>
    <scope>NUCLEOTIDE SEQUENCE</scope>
    <source>
        <strain evidence="4">AG1-1A</strain>
    </source>
</reference>
<dbReference type="SUPFAM" id="SSF54556">
    <property type="entry name" value="Chitinase insertion domain"/>
    <property type="match status" value="1"/>
</dbReference>
<dbReference type="InterPro" id="IPR011583">
    <property type="entry name" value="Chitinase_II/V-like_cat"/>
</dbReference>
<evidence type="ECO:0000256" key="1">
    <source>
        <dbReference type="SAM" id="MobiDB-lite"/>
    </source>
</evidence>
<dbReference type="Gene3D" id="3.20.20.80">
    <property type="entry name" value="Glycosidases"/>
    <property type="match status" value="1"/>
</dbReference>
<dbReference type="InterPro" id="IPR001223">
    <property type="entry name" value="Glyco_hydro18_cat"/>
</dbReference>
<feature type="signal peptide" evidence="2">
    <location>
        <begin position="1"/>
        <end position="17"/>
    </location>
</feature>
<dbReference type="InterPro" id="IPR050314">
    <property type="entry name" value="Glycosyl_Hydrlase_18"/>
</dbReference>
<dbReference type="GO" id="GO:0005576">
    <property type="term" value="C:extracellular region"/>
    <property type="evidence" value="ECO:0007669"/>
    <property type="project" value="TreeGrafter"/>
</dbReference>
<feature type="compositionally biased region" description="Acidic residues" evidence="1">
    <location>
        <begin position="433"/>
        <end position="445"/>
    </location>
</feature>